<dbReference type="GO" id="GO:0008616">
    <property type="term" value="P:tRNA queuosine(34) biosynthetic process"/>
    <property type="evidence" value="ECO:0007669"/>
    <property type="project" value="UniProtKB-KW"/>
</dbReference>
<keyword evidence="2" id="KW-0479">Metal-binding</keyword>
<dbReference type="Gene3D" id="3.30.479.10">
    <property type="entry name" value="6-pyruvoyl tetrahydropterin synthase/QueD"/>
    <property type="match status" value="1"/>
</dbReference>
<evidence type="ECO:0000256" key="5">
    <source>
        <dbReference type="ARBA" id="ARBA00023239"/>
    </source>
</evidence>
<protein>
    <recommendedName>
        <fullName evidence="8">6-carboxy-5,6,7,8-tetrahydropterin synthase</fullName>
    </recommendedName>
</protein>
<evidence type="ECO:0000256" key="3">
    <source>
        <dbReference type="ARBA" id="ARBA00022785"/>
    </source>
</evidence>
<dbReference type="InterPro" id="IPR038418">
    <property type="entry name" value="6-PTP_synth/QueD_sf"/>
</dbReference>
<evidence type="ECO:0000256" key="2">
    <source>
        <dbReference type="ARBA" id="ARBA00022723"/>
    </source>
</evidence>
<evidence type="ECO:0000256" key="1">
    <source>
        <dbReference type="ARBA" id="ARBA00001947"/>
    </source>
</evidence>
<reference evidence="7" key="1">
    <citation type="submission" date="2018-05" db="EMBL/GenBank/DDBJ databases">
        <authorList>
            <person name="Lanie J.A."/>
            <person name="Ng W.-L."/>
            <person name="Kazmierczak K.M."/>
            <person name="Andrzejewski T.M."/>
            <person name="Davidsen T.M."/>
            <person name="Wayne K.J."/>
            <person name="Tettelin H."/>
            <person name="Glass J.I."/>
            <person name="Rusch D."/>
            <person name="Podicherti R."/>
            <person name="Tsui H.-C.T."/>
            <person name="Winkler M.E."/>
        </authorList>
    </citation>
    <scope>NUCLEOTIDE SEQUENCE</scope>
</reference>
<organism evidence="7">
    <name type="scientific">marine metagenome</name>
    <dbReference type="NCBI Taxonomy" id="408172"/>
    <lineage>
        <taxon>unclassified sequences</taxon>
        <taxon>metagenomes</taxon>
        <taxon>ecological metagenomes</taxon>
    </lineage>
</organism>
<dbReference type="InterPro" id="IPR007115">
    <property type="entry name" value="6-PTP_synth/QueD"/>
</dbReference>
<dbReference type="FunFam" id="3.30.479.10:FF:000001">
    <property type="entry name" value="6-carboxy-5,6,7,8-tetrahydropterin synthase"/>
    <property type="match status" value="1"/>
</dbReference>
<evidence type="ECO:0000256" key="4">
    <source>
        <dbReference type="ARBA" id="ARBA00022833"/>
    </source>
</evidence>
<dbReference type="AlphaFoldDB" id="A0A381QTK7"/>
<dbReference type="EMBL" id="UINC01001483">
    <property type="protein sequence ID" value="SUZ81909.1"/>
    <property type="molecule type" value="Genomic_DNA"/>
</dbReference>
<keyword evidence="4" id="KW-0862">Zinc</keyword>
<dbReference type="GO" id="GO:0046872">
    <property type="term" value="F:metal ion binding"/>
    <property type="evidence" value="ECO:0007669"/>
    <property type="project" value="UniProtKB-KW"/>
</dbReference>
<evidence type="ECO:0000313" key="7">
    <source>
        <dbReference type="EMBL" id="SUZ81909.1"/>
    </source>
</evidence>
<dbReference type="PANTHER" id="PTHR12589">
    <property type="entry name" value="PYRUVOYL TETRAHYDROBIOPTERIN SYNTHASE"/>
    <property type="match status" value="1"/>
</dbReference>
<dbReference type="Pfam" id="PF01242">
    <property type="entry name" value="PTPS"/>
    <property type="match status" value="1"/>
</dbReference>
<evidence type="ECO:0000256" key="6">
    <source>
        <dbReference type="ARBA" id="ARBA00025704"/>
    </source>
</evidence>
<dbReference type="PIRSF" id="PIRSF006113">
    <property type="entry name" value="PTP_synth"/>
    <property type="match status" value="1"/>
</dbReference>
<dbReference type="NCBIfam" id="TIGR03367">
    <property type="entry name" value="queuosine_QueD"/>
    <property type="match status" value="1"/>
</dbReference>
<dbReference type="PANTHER" id="PTHR12589:SF7">
    <property type="entry name" value="6-PYRUVOYL TETRAHYDROBIOPTERIN SYNTHASE"/>
    <property type="match status" value="1"/>
</dbReference>
<gene>
    <name evidence="7" type="ORF">METZ01_LOCUS34763</name>
</gene>
<accession>A0A381QTK7</accession>
<name>A0A381QTK7_9ZZZZ</name>
<sequence>MKTFKEFSFEAAHLLPNVPPDHKCARLHGHSFTVKISVEGHVEENSGWVMDFADISSAFKPIRKELDHYYLNEIEGLENPTSENIARWIWERLKPTLPQLFEVEVRETCTSGCCYTGD</sequence>
<proteinExistence type="predicted"/>
<evidence type="ECO:0008006" key="8">
    <source>
        <dbReference type="Google" id="ProtNLM"/>
    </source>
</evidence>
<comment type="pathway">
    <text evidence="6">Purine metabolism.</text>
</comment>
<comment type="cofactor">
    <cofactor evidence="1">
        <name>Zn(2+)</name>
        <dbReference type="ChEBI" id="CHEBI:29105"/>
    </cofactor>
</comment>
<keyword evidence="5" id="KW-0456">Lyase</keyword>
<dbReference type="GO" id="GO:0070497">
    <property type="term" value="F:6-carboxytetrahydropterin synthase activity"/>
    <property type="evidence" value="ECO:0007669"/>
    <property type="project" value="TreeGrafter"/>
</dbReference>
<dbReference type="SUPFAM" id="SSF55620">
    <property type="entry name" value="Tetrahydrobiopterin biosynthesis enzymes-like"/>
    <property type="match status" value="1"/>
</dbReference>
<keyword evidence="3" id="KW-0671">Queuosine biosynthesis</keyword>